<evidence type="ECO:0000313" key="1">
    <source>
        <dbReference type="EMBL" id="SOQ40281.1"/>
    </source>
</evidence>
<organism evidence="1">
    <name type="scientific">Spodoptera frugiperda</name>
    <name type="common">Fall armyworm</name>
    <dbReference type="NCBI Taxonomy" id="7108"/>
    <lineage>
        <taxon>Eukaryota</taxon>
        <taxon>Metazoa</taxon>
        <taxon>Ecdysozoa</taxon>
        <taxon>Arthropoda</taxon>
        <taxon>Hexapoda</taxon>
        <taxon>Insecta</taxon>
        <taxon>Pterygota</taxon>
        <taxon>Neoptera</taxon>
        <taxon>Endopterygota</taxon>
        <taxon>Lepidoptera</taxon>
        <taxon>Glossata</taxon>
        <taxon>Ditrysia</taxon>
        <taxon>Noctuoidea</taxon>
        <taxon>Noctuidae</taxon>
        <taxon>Amphipyrinae</taxon>
        <taxon>Spodoptera</taxon>
    </lineage>
</organism>
<dbReference type="AlphaFoldDB" id="A0A2H1VHN8"/>
<dbReference type="EMBL" id="ODYU01002586">
    <property type="protein sequence ID" value="SOQ40281.1"/>
    <property type="molecule type" value="Genomic_DNA"/>
</dbReference>
<reference evidence="1" key="1">
    <citation type="submission" date="2016-07" db="EMBL/GenBank/DDBJ databases">
        <authorList>
            <person name="Bretaudeau A."/>
        </authorList>
    </citation>
    <scope>NUCLEOTIDE SEQUENCE</scope>
    <source>
        <strain evidence="1">Rice</strain>
        <tissue evidence="1">Whole body</tissue>
    </source>
</reference>
<sequence length="264" mass="30083">MAPTHHQRMLQFPSSVLHIITRLDDCRNHRHVENWPGMSSSAHVLVSTGQWTDTGGSREILSIGIFSCVVVVRLQTYKCHMVSSDTQTRNNNLWIIQSVALCGNRTRYTLHSSHLTNRACPVYGNRLNVCTWKTFSIPGSSKGLLSFFWFFQNYSVVARILQMCTVYGNRLTPYYMGLITQMAKNGFLQHCIAALRAIICTSAYPFRDKRIAETHLTARNAAIQCTPTFNHLCYKSHVIGGELIAISRAQFQTPRYQHRLVEGW</sequence>
<proteinExistence type="predicted"/>
<name>A0A2H1VHN8_SPOFR</name>
<gene>
    <name evidence="1" type="ORF">SFRICE_010667</name>
</gene>
<accession>A0A2H1VHN8</accession>
<protein>
    <submittedName>
        <fullName evidence="1">SFRICE_010667</fullName>
    </submittedName>
</protein>